<evidence type="ECO:0000256" key="3">
    <source>
        <dbReference type="ARBA" id="ARBA00023136"/>
    </source>
</evidence>
<dbReference type="eggNOG" id="COG0849">
    <property type="taxonomic scope" value="Bacteria"/>
</dbReference>
<dbReference type="EMBL" id="AEEI01000050">
    <property type="protein sequence ID" value="EFM01466.1"/>
    <property type="molecule type" value="Genomic_DNA"/>
</dbReference>
<protein>
    <recommendedName>
        <fullName evidence="5 6">Cell division protein FtsA</fullName>
    </recommendedName>
</protein>
<dbReference type="AlphaFoldDB" id="E0NTT3"/>
<dbReference type="Proteomes" id="UP000004394">
    <property type="component" value="Unassembled WGS sequence"/>
</dbReference>
<accession>E0NTT3</accession>
<dbReference type="Pfam" id="PF14450">
    <property type="entry name" value="FtsA"/>
    <property type="match status" value="1"/>
</dbReference>
<comment type="function">
    <text evidence="5 6">Cell division protein that is involved in the assembly of the Z ring. May serve as a membrane anchor for the Z ring.</text>
</comment>
<comment type="caution">
    <text evidence="9">The sequence shown here is derived from an EMBL/GenBank/DDBJ whole genome shotgun (WGS) entry which is preliminary data.</text>
</comment>
<dbReference type="HAMAP" id="MF_02033">
    <property type="entry name" value="FtsA"/>
    <property type="match status" value="1"/>
</dbReference>
<keyword evidence="3 5" id="KW-0472">Membrane</keyword>
<dbReference type="SMART" id="SM00842">
    <property type="entry name" value="FtsA"/>
    <property type="match status" value="1"/>
</dbReference>
<keyword evidence="10" id="KW-1185">Reference proteome</keyword>
<keyword evidence="2 5" id="KW-0132">Cell division</keyword>
<comment type="subunit">
    <text evidence="5">Self-interacts. Interacts with FtsZ.</text>
</comment>
<evidence type="ECO:0000256" key="2">
    <source>
        <dbReference type="ARBA" id="ARBA00022618"/>
    </source>
</evidence>
<dbReference type="SUPFAM" id="SSF53067">
    <property type="entry name" value="Actin-like ATPase domain"/>
    <property type="match status" value="2"/>
</dbReference>
<comment type="subcellular location">
    <subcellularLocation>
        <location evidence="5">Cell membrane</location>
        <topology evidence="5">Peripheral membrane protein</topology>
        <orientation evidence="5">Cytoplasmic side</orientation>
    </subcellularLocation>
    <text evidence="5">Localizes to the Z ring in an FtsZ-dependent manner. Targeted to the membrane through a conserved C-terminal amphipathic helix.</text>
</comment>
<dbReference type="Gene3D" id="3.30.420.40">
    <property type="match status" value="1"/>
</dbReference>
<dbReference type="OrthoDB" id="9768127at2"/>
<dbReference type="InterPro" id="IPR043129">
    <property type="entry name" value="ATPase_NBD"/>
</dbReference>
<keyword evidence="1 5" id="KW-1003">Cell membrane</keyword>
<dbReference type="Pfam" id="PF02491">
    <property type="entry name" value="SHS2_FTSA"/>
    <property type="match status" value="1"/>
</dbReference>
<evidence type="ECO:0000256" key="1">
    <source>
        <dbReference type="ARBA" id="ARBA00022475"/>
    </source>
</evidence>
<dbReference type="InterPro" id="IPR050696">
    <property type="entry name" value="FtsA/MreB"/>
</dbReference>
<dbReference type="PANTHER" id="PTHR32432">
    <property type="entry name" value="CELL DIVISION PROTEIN FTSA-RELATED"/>
    <property type="match status" value="1"/>
</dbReference>
<sequence length="479" mass="53074">MAAKEFIVAIELGSTKITGIAGRKNLDGSLTVLAVVKEDSTACIRKGIVYNIDKTALCLTNVINKLKNTLHTEIAQVYVGMGGQSIRSIRNVIVKDLPEETIVTQDMINELMDSNRNMEYPEQEIIDVATQEYKVDAQYQVDPVGIPCSRLEGNFLNILWRKTFYRNLNTCFENAGVTIAELYPAPLALADCVLTESEKRTGCALVDFGADTTTVSIYYKNILRHLAVIPLGSNNITKDITSLQVEETEAEVMKLKYGKAINEYMNNETTIQLPVNAERSVNANDFGYVVEARTKEIIDNVWYQVPRELRDKLLGGVILTGGGANMPGIEQAFRNYTNIEKVRVAKFITSTVNSNHADITEHTGMMNTALGLLAKGDINCAGEEIDPNANLFDAPKSNSAGIAVAGRNPYANATMAADAGNGKLRADEARRKREEEREALLAEEEEERLKAEEKKQNSFWNKFVKGAKKFGEQILKEEE</sequence>
<dbReference type="InterPro" id="IPR020823">
    <property type="entry name" value="Cell_div_FtsA"/>
</dbReference>
<dbReference type="InterPro" id="IPR003494">
    <property type="entry name" value="SHS2_FtsA"/>
</dbReference>
<name>E0NTT3_9BACT</name>
<dbReference type="NCBIfam" id="TIGR01174">
    <property type="entry name" value="ftsA"/>
    <property type="match status" value="1"/>
</dbReference>
<evidence type="ECO:0000313" key="9">
    <source>
        <dbReference type="EMBL" id="EFM01466.1"/>
    </source>
</evidence>
<evidence type="ECO:0000256" key="6">
    <source>
        <dbReference type="PIRNR" id="PIRNR003101"/>
    </source>
</evidence>
<evidence type="ECO:0000256" key="7">
    <source>
        <dbReference type="SAM" id="Coils"/>
    </source>
</evidence>
<comment type="similarity">
    <text evidence="5 6">Belongs to the FtsA/MreB family.</text>
</comment>
<evidence type="ECO:0000256" key="4">
    <source>
        <dbReference type="ARBA" id="ARBA00023306"/>
    </source>
</evidence>
<reference evidence="9" key="1">
    <citation type="submission" date="2010-07" db="EMBL/GenBank/DDBJ databases">
        <authorList>
            <person name="Muzny D."/>
            <person name="Qin X."/>
            <person name="Deng J."/>
            <person name="Jiang H."/>
            <person name="Liu Y."/>
            <person name="Qu J."/>
            <person name="Song X.-Z."/>
            <person name="Zhang L."/>
            <person name="Thornton R."/>
            <person name="Coyle M."/>
            <person name="Francisco L."/>
            <person name="Jackson L."/>
            <person name="Javaid M."/>
            <person name="Korchina V."/>
            <person name="Kovar C."/>
            <person name="Mata R."/>
            <person name="Mathew T."/>
            <person name="Ngo R."/>
            <person name="Nguyen L."/>
            <person name="Nguyen N."/>
            <person name="Okwuonu G."/>
            <person name="Ongeri F."/>
            <person name="Pham C."/>
            <person name="Simmons D."/>
            <person name="Wilczek-Boney K."/>
            <person name="Hale W."/>
            <person name="Jakkamsetti A."/>
            <person name="Pham P."/>
            <person name="Ruth R."/>
            <person name="San Lucas F."/>
            <person name="Warren J."/>
            <person name="Zhang J."/>
            <person name="Zhao Z."/>
            <person name="Zhou C."/>
            <person name="Zhu D."/>
            <person name="Lee S."/>
            <person name="Bess C."/>
            <person name="Blankenburg K."/>
            <person name="Forbes L."/>
            <person name="Fu Q."/>
            <person name="Gubbala S."/>
            <person name="Hirani K."/>
            <person name="Jayaseelan J.C."/>
            <person name="Lara F."/>
            <person name="Munidasa M."/>
            <person name="Palculict T."/>
            <person name="Patil S."/>
            <person name="Pu L.-L."/>
            <person name="Saada N."/>
            <person name="Tang L."/>
            <person name="Weissenberger G."/>
            <person name="Zhu Y."/>
            <person name="Hemphill L."/>
            <person name="Shang Y."/>
            <person name="Youmans B."/>
            <person name="Ayvaz T."/>
            <person name="Ross M."/>
            <person name="Santibanez J."/>
            <person name="Aqrawi P."/>
            <person name="Gross S."/>
            <person name="Joshi V."/>
            <person name="Fowler G."/>
            <person name="Nazareth L."/>
            <person name="Reid J."/>
            <person name="Worley K."/>
            <person name="Petrosino J."/>
            <person name="Highlander S."/>
            <person name="Gibbs R."/>
        </authorList>
    </citation>
    <scope>NUCLEOTIDE SEQUENCE [LARGE SCALE GENOMIC DNA]</scope>
    <source>
        <strain evidence="9">DSM 16973</strain>
    </source>
</reference>
<keyword evidence="7" id="KW-0175">Coiled coil</keyword>
<gene>
    <name evidence="5 9" type="primary">ftsA</name>
    <name evidence="9" type="ORF">HMPREF0658_1586</name>
</gene>
<dbReference type="GO" id="GO:0009898">
    <property type="term" value="C:cytoplasmic side of plasma membrane"/>
    <property type="evidence" value="ECO:0007669"/>
    <property type="project" value="UniProtKB-UniRule"/>
</dbReference>
<dbReference type="HOGENOM" id="CLU_037850_4_0_10"/>
<dbReference type="PIRSF" id="PIRSF003101">
    <property type="entry name" value="FtsA"/>
    <property type="match status" value="1"/>
</dbReference>
<dbReference type="STRING" id="862515.HMPREF0658_1586"/>
<dbReference type="PANTHER" id="PTHR32432:SF4">
    <property type="entry name" value="CELL DIVISION PROTEIN FTSA"/>
    <property type="match status" value="1"/>
</dbReference>
<organism evidence="9 10">
    <name type="scientific">Hoylesella marshii DSM 16973 = JCM 13450</name>
    <dbReference type="NCBI Taxonomy" id="862515"/>
    <lineage>
        <taxon>Bacteria</taxon>
        <taxon>Pseudomonadati</taxon>
        <taxon>Bacteroidota</taxon>
        <taxon>Bacteroidia</taxon>
        <taxon>Bacteroidales</taxon>
        <taxon>Prevotellaceae</taxon>
        <taxon>Hoylesella</taxon>
    </lineage>
</organism>
<dbReference type="GO" id="GO:0043093">
    <property type="term" value="P:FtsZ-dependent cytokinesis"/>
    <property type="evidence" value="ECO:0007669"/>
    <property type="project" value="UniProtKB-UniRule"/>
</dbReference>
<dbReference type="RefSeq" id="WP_006949754.1">
    <property type="nucleotide sequence ID" value="NZ_BAJI01000002.1"/>
</dbReference>
<evidence type="ECO:0000259" key="8">
    <source>
        <dbReference type="SMART" id="SM00842"/>
    </source>
</evidence>
<evidence type="ECO:0000313" key="10">
    <source>
        <dbReference type="Proteomes" id="UP000004394"/>
    </source>
</evidence>
<feature type="coiled-coil region" evidence="7">
    <location>
        <begin position="425"/>
        <end position="457"/>
    </location>
</feature>
<proteinExistence type="inferred from homology"/>
<dbReference type="GO" id="GO:0032153">
    <property type="term" value="C:cell division site"/>
    <property type="evidence" value="ECO:0007669"/>
    <property type="project" value="UniProtKB-UniRule"/>
</dbReference>
<evidence type="ECO:0000256" key="5">
    <source>
        <dbReference type="HAMAP-Rule" id="MF_02033"/>
    </source>
</evidence>
<dbReference type="CDD" id="cd24048">
    <property type="entry name" value="ASKHA_NBD_FtsA"/>
    <property type="match status" value="1"/>
</dbReference>
<keyword evidence="4 5" id="KW-0131">Cell cycle</keyword>
<feature type="domain" description="SHS2" evidence="8">
    <location>
        <begin position="7"/>
        <end position="193"/>
    </location>
</feature>